<protein>
    <submittedName>
        <fullName evidence="2">Uncharacterized protein</fullName>
    </submittedName>
</protein>
<dbReference type="EMBL" id="QGNW01001680">
    <property type="protein sequence ID" value="RVW33392.1"/>
    <property type="molecule type" value="Genomic_DNA"/>
</dbReference>
<sequence>MVMVILMHEQDAQPRTTIALWKANMDEAKFEDPDPAVIILDNSTSNILMLKYFDCFSFISMHSLKGRRGDDATPPERRGVSLERLGGEMEARKLKHGKVDNSFKKNFR</sequence>
<reference evidence="2 3" key="1">
    <citation type="journal article" date="2018" name="PLoS Genet.">
        <title>Population sequencing reveals clonal diversity and ancestral inbreeding in the grapevine cultivar Chardonnay.</title>
        <authorList>
            <person name="Roach M.J."/>
            <person name="Johnson D.L."/>
            <person name="Bohlmann J."/>
            <person name="van Vuuren H.J."/>
            <person name="Jones S.J."/>
            <person name="Pretorius I.S."/>
            <person name="Schmidt S.A."/>
            <person name="Borneman A.R."/>
        </authorList>
    </citation>
    <scope>NUCLEOTIDE SEQUENCE [LARGE SCALE GENOMIC DNA]</scope>
    <source>
        <strain evidence="3">cv. Chardonnay</strain>
        <tissue evidence="2">Leaf</tissue>
    </source>
</reference>
<comment type="caution">
    <text evidence="2">The sequence shown here is derived from an EMBL/GenBank/DDBJ whole genome shotgun (WGS) entry which is preliminary data.</text>
</comment>
<evidence type="ECO:0000313" key="2">
    <source>
        <dbReference type="EMBL" id="RVW33392.1"/>
    </source>
</evidence>
<evidence type="ECO:0000256" key="1">
    <source>
        <dbReference type="SAM" id="MobiDB-lite"/>
    </source>
</evidence>
<evidence type="ECO:0000313" key="3">
    <source>
        <dbReference type="Proteomes" id="UP000288805"/>
    </source>
</evidence>
<proteinExistence type="predicted"/>
<feature type="region of interest" description="Disordered" evidence="1">
    <location>
        <begin position="66"/>
        <end position="86"/>
    </location>
</feature>
<dbReference type="Proteomes" id="UP000288805">
    <property type="component" value="Unassembled WGS sequence"/>
</dbReference>
<feature type="compositionally biased region" description="Basic and acidic residues" evidence="1">
    <location>
        <begin position="67"/>
        <end position="86"/>
    </location>
</feature>
<organism evidence="2 3">
    <name type="scientific">Vitis vinifera</name>
    <name type="common">Grape</name>
    <dbReference type="NCBI Taxonomy" id="29760"/>
    <lineage>
        <taxon>Eukaryota</taxon>
        <taxon>Viridiplantae</taxon>
        <taxon>Streptophyta</taxon>
        <taxon>Embryophyta</taxon>
        <taxon>Tracheophyta</taxon>
        <taxon>Spermatophyta</taxon>
        <taxon>Magnoliopsida</taxon>
        <taxon>eudicotyledons</taxon>
        <taxon>Gunneridae</taxon>
        <taxon>Pentapetalae</taxon>
        <taxon>rosids</taxon>
        <taxon>Vitales</taxon>
        <taxon>Vitaceae</taxon>
        <taxon>Viteae</taxon>
        <taxon>Vitis</taxon>
    </lineage>
</organism>
<name>A0A438DD60_VITVI</name>
<gene>
    <name evidence="2" type="ORF">CK203_094253</name>
</gene>
<accession>A0A438DD60</accession>
<dbReference type="AlphaFoldDB" id="A0A438DD60"/>